<dbReference type="Proteomes" id="UP000253688">
    <property type="component" value="Unassembled WGS sequence"/>
</dbReference>
<comment type="subcellular location">
    <subcellularLocation>
        <location evidence="1">Cell inner membrane</location>
        <topology evidence="1">Single-pass membrane protein</topology>
    </subcellularLocation>
</comment>
<keyword evidence="7" id="KW-1133">Transmembrane helix</keyword>
<reference evidence="11 12" key="1">
    <citation type="submission" date="2018-04" db="EMBL/GenBank/DDBJ databases">
        <title>Acinetobacter junii Genome sequencing and assembly.</title>
        <authorList>
            <person name="Su J."/>
            <person name="Rensing C."/>
            <person name="Mazhar H.S."/>
        </authorList>
    </citation>
    <scope>NUCLEOTIDE SEQUENCE [LARGE SCALE GENOMIC DNA]</scope>
    <source>
        <strain evidence="11 12">SC22</strain>
    </source>
</reference>
<evidence type="ECO:0000256" key="6">
    <source>
        <dbReference type="ARBA" id="ARBA00022692"/>
    </source>
</evidence>
<dbReference type="PROSITE" id="PS00409">
    <property type="entry name" value="PROKAR_NTER_METHYL"/>
    <property type="match status" value="1"/>
</dbReference>
<keyword evidence="3" id="KW-1003">Cell membrane</keyword>
<evidence type="ECO:0000256" key="8">
    <source>
        <dbReference type="ARBA" id="ARBA00023136"/>
    </source>
</evidence>
<protein>
    <recommendedName>
        <fullName evidence="2">Type II secretion system protein H</fullName>
    </recommendedName>
    <alternativeName>
        <fullName evidence="10">General secretion pathway protein H</fullName>
    </alternativeName>
</protein>
<keyword evidence="8" id="KW-0472">Membrane</keyword>
<organism evidence="11 12">
    <name type="scientific">Acinetobacter junii</name>
    <dbReference type="NCBI Taxonomy" id="40215"/>
    <lineage>
        <taxon>Bacteria</taxon>
        <taxon>Pseudomonadati</taxon>
        <taxon>Pseudomonadota</taxon>
        <taxon>Gammaproteobacteria</taxon>
        <taxon>Moraxellales</taxon>
        <taxon>Moraxellaceae</taxon>
        <taxon>Acinetobacter</taxon>
    </lineage>
</organism>
<sequence>MFKFSGFTLPEIIITIAISAILVSLAHPYFIEILISNEVEQIKKTLTIYIQKAKSDAQTHQKNVTLCATQDFSSCSSDWNHGFIGFLDANRNKRRDNTETILYSNPVQPKYGSLAWRGTLNINSLTFQGDTGLPRGSNGSFYYCSSRSNHHLQIILSNMGHVRTQEISSC</sequence>
<dbReference type="NCBIfam" id="TIGR02532">
    <property type="entry name" value="IV_pilin_GFxxxE"/>
    <property type="match status" value="1"/>
</dbReference>
<keyword evidence="4" id="KW-0488">Methylation</keyword>
<dbReference type="Pfam" id="PF12019">
    <property type="entry name" value="GspH"/>
    <property type="match status" value="1"/>
</dbReference>
<dbReference type="GO" id="GO:0005886">
    <property type="term" value="C:plasma membrane"/>
    <property type="evidence" value="ECO:0007669"/>
    <property type="project" value="UniProtKB-SubCell"/>
</dbReference>
<accession>A0A365PLP1</accession>
<comment type="similarity">
    <text evidence="9">Belongs to the GSP H family.</text>
</comment>
<dbReference type="InterPro" id="IPR012902">
    <property type="entry name" value="N_methyl_site"/>
</dbReference>
<evidence type="ECO:0000256" key="3">
    <source>
        <dbReference type="ARBA" id="ARBA00022475"/>
    </source>
</evidence>
<evidence type="ECO:0000256" key="10">
    <source>
        <dbReference type="ARBA" id="ARBA00030775"/>
    </source>
</evidence>
<evidence type="ECO:0000313" key="11">
    <source>
        <dbReference type="EMBL" id="RBA48979.1"/>
    </source>
</evidence>
<evidence type="ECO:0000256" key="1">
    <source>
        <dbReference type="ARBA" id="ARBA00004377"/>
    </source>
</evidence>
<dbReference type="InterPro" id="IPR045584">
    <property type="entry name" value="Pilin-like"/>
</dbReference>
<dbReference type="RefSeq" id="WP_112986191.1">
    <property type="nucleotide sequence ID" value="NZ_BKYB01000037.1"/>
</dbReference>
<dbReference type="AlphaFoldDB" id="A0A365PLP1"/>
<dbReference type="STRING" id="40215.BVL33_14340"/>
<comment type="caution">
    <text evidence="11">The sequence shown here is derived from an EMBL/GenBank/DDBJ whole genome shotgun (WGS) entry which is preliminary data.</text>
</comment>
<dbReference type="EMBL" id="QEWH01000024">
    <property type="protein sequence ID" value="RBA48979.1"/>
    <property type="molecule type" value="Genomic_DNA"/>
</dbReference>
<dbReference type="Pfam" id="PF07963">
    <property type="entry name" value="N_methyl"/>
    <property type="match status" value="1"/>
</dbReference>
<evidence type="ECO:0000256" key="7">
    <source>
        <dbReference type="ARBA" id="ARBA00022989"/>
    </source>
</evidence>
<evidence type="ECO:0000256" key="5">
    <source>
        <dbReference type="ARBA" id="ARBA00022519"/>
    </source>
</evidence>
<evidence type="ECO:0000256" key="4">
    <source>
        <dbReference type="ARBA" id="ARBA00022481"/>
    </source>
</evidence>
<dbReference type="GO" id="GO:0015628">
    <property type="term" value="P:protein secretion by the type II secretion system"/>
    <property type="evidence" value="ECO:0007669"/>
    <property type="project" value="InterPro"/>
</dbReference>
<evidence type="ECO:0000256" key="9">
    <source>
        <dbReference type="ARBA" id="ARBA00025772"/>
    </source>
</evidence>
<gene>
    <name evidence="11" type="ORF">DC346_04555</name>
</gene>
<proteinExistence type="inferred from homology"/>
<dbReference type="GO" id="GO:0015627">
    <property type="term" value="C:type II protein secretion system complex"/>
    <property type="evidence" value="ECO:0007669"/>
    <property type="project" value="InterPro"/>
</dbReference>
<dbReference type="Gene3D" id="3.55.40.10">
    <property type="entry name" value="minor pseudopilin epsh domain"/>
    <property type="match status" value="1"/>
</dbReference>
<dbReference type="SUPFAM" id="SSF54523">
    <property type="entry name" value="Pili subunits"/>
    <property type="match status" value="1"/>
</dbReference>
<keyword evidence="5" id="KW-0997">Cell inner membrane</keyword>
<evidence type="ECO:0000256" key="2">
    <source>
        <dbReference type="ARBA" id="ARBA00021549"/>
    </source>
</evidence>
<evidence type="ECO:0000313" key="12">
    <source>
        <dbReference type="Proteomes" id="UP000253688"/>
    </source>
</evidence>
<name>A0A365PLP1_ACIJU</name>
<keyword evidence="6" id="KW-0812">Transmembrane</keyword>
<dbReference type="InterPro" id="IPR022346">
    <property type="entry name" value="T2SS_GspH"/>
</dbReference>